<dbReference type="GO" id="GO:0016788">
    <property type="term" value="F:hydrolase activity, acting on ester bonds"/>
    <property type="evidence" value="ECO:0007669"/>
    <property type="project" value="InterPro"/>
</dbReference>
<feature type="signal peptide" evidence="1">
    <location>
        <begin position="1"/>
        <end position="19"/>
    </location>
</feature>
<dbReference type="RefSeq" id="WP_153587022.1">
    <property type="nucleotide sequence ID" value="NZ_WJBU01000031.1"/>
</dbReference>
<dbReference type="AlphaFoldDB" id="A0A844BDE5"/>
<proteinExistence type="predicted"/>
<reference evidence="3 4" key="1">
    <citation type="submission" date="2019-11" db="EMBL/GenBank/DDBJ databases">
        <title>Caenimonas koreensis gen. nov., sp. nov., isolated from activated sludge.</title>
        <authorList>
            <person name="Seung H.R."/>
        </authorList>
    </citation>
    <scope>NUCLEOTIDE SEQUENCE [LARGE SCALE GENOMIC DNA]</scope>
    <source>
        <strain evidence="3 4">EMB320</strain>
    </source>
</reference>
<organism evidence="3 4">
    <name type="scientific">Caenimonas koreensis DSM 17982</name>
    <dbReference type="NCBI Taxonomy" id="1121255"/>
    <lineage>
        <taxon>Bacteria</taxon>
        <taxon>Pseudomonadati</taxon>
        <taxon>Pseudomonadota</taxon>
        <taxon>Betaproteobacteria</taxon>
        <taxon>Burkholderiales</taxon>
        <taxon>Comamonadaceae</taxon>
        <taxon>Caenimonas</taxon>
    </lineage>
</organism>
<feature type="chain" id="PRO_5032403366" description="GPI inositol-deacylase PGAP1-like alpha/beta domain-containing protein" evidence="1">
    <location>
        <begin position="20"/>
        <end position="467"/>
    </location>
</feature>
<evidence type="ECO:0000256" key="1">
    <source>
        <dbReference type="SAM" id="SignalP"/>
    </source>
</evidence>
<evidence type="ECO:0000313" key="4">
    <source>
        <dbReference type="Proteomes" id="UP000487350"/>
    </source>
</evidence>
<feature type="domain" description="GPI inositol-deacylase PGAP1-like alpha/beta" evidence="2">
    <location>
        <begin position="125"/>
        <end position="178"/>
    </location>
</feature>
<dbReference type="Pfam" id="PF07819">
    <property type="entry name" value="PGAP1"/>
    <property type="match status" value="1"/>
</dbReference>
<dbReference type="InterPro" id="IPR012908">
    <property type="entry name" value="PGAP1-ab_dom-like"/>
</dbReference>
<keyword evidence="1" id="KW-0732">Signal</keyword>
<comment type="caution">
    <text evidence="3">The sequence shown here is derived from an EMBL/GenBank/DDBJ whole genome shotgun (WGS) entry which is preliminary data.</text>
</comment>
<gene>
    <name evidence="3" type="ORF">GHT07_20875</name>
</gene>
<dbReference type="Gene3D" id="3.40.50.1820">
    <property type="entry name" value="alpha/beta hydrolase"/>
    <property type="match status" value="1"/>
</dbReference>
<name>A0A844BDE5_9BURK</name>
<evidence type="ECO:0000259" key="2">
    <source>
        <dbReference type="Pfam" id="PF07819"/>
    </source>
</evidence>
<dbReference type="InterPro" id="IPR029058">
    <property type="entry name" value="AB_hydrolase_fold"/>
</dbReference>
<dbReference type="OrthoDB" id="556502at2"/>
<keyword evidence="4" id="KW-1185">Reference proteome</keyword>
<protein>
    <recommendedName>
        <fullName evidence="2">GPI inositol-deacylase PGAP1-like alpha/beta domain-containing protein</fullName>
    </recommendedName>
</protein>
<dbReference type="Proteomes" id="UP000487350">
    <property type="component" value="Unassembled WGS sequence"/>
</dbReference>
<dbReference type="EMBL" id="WJBU01000031">
    <property type="protein sequence ID" value="MRD49729.1"/>
    <property type="molecule type" value="Genomic_DNA"/>
</dbReference>
<sequence>MFKVLLATLLLAAASLAGAAPAVLAPSRFNDTSLVDAAPLGTRTPLLLVHGLGGGNEGWENFLRAYEQNASWRAMFKPYSFIYSTAASEVLQDPAAPRTISAVGAALRAQMQLFYGKPQAAPDYGFGNKRVVILAHSMGGLVARAMMQEQVFADGQRGGDKVLHLIALATPHHGTPLADVAVKLGLQTVAEISDTWPGFISGSAWTNYDGLDLASPACNGWLATLNNYAPLNGAVLGKCGAVAGVPLPGFYEKIVAYGARDLQSPDLAISFGAFKPGSSASLVPSYSYLHDSLPRSYGNDAVVPLASAQFEGAPVFRRAQAYACDHRYIRRGYQQAVIIWKGSYDEWAFCQATPGDAAYTSGSGSGYAVSGSIFGAPGGIIDTIKAATQAERVMDWAEMAFAAALRAPSPPATSIGMGFYYRYYATSNAYVGVKDGVVFYMGPASGQQLVGVATLASLLASAQAAGY</sequence>
<dbReference type="SUPFAM" id="SSF53474">
    <property type="entry name" value="alpha/beta-Hydrolases"/>
    <property type="match status" value="1"/>
</dbReference>
<accession>A0A844BDE5</accession>
<evidence type="ECO:0000313" key="3">
    <source>
        <dbReference type="EMBL" id="MRD49729.1"/>
    </source>
</evidence>